<dbReference type="InterPro" id="IPR035965">
    <property type="entry name" value="PAS-like_dom_sf"/>
</dbReference>
<dbReference type="SMART" id="SM00448">
    <property type="entry name" value="REC"/>
    <property type="match status" value="1"/>
</dbReference>
<accession>A0A1H6F669</accession>
<dbReference type="Pfam" id="PF02518">
    <property type="entry name" value="HATPase_c"/>
    <property type="match status" value="1"/>
</dbReference>
<protein>
    <recommendedName>
        <fullName evidence="2">histidine kinase</fullName>
        <ecNumber evidence="2">2.7.13.3</ecNumber>
    </recommendedName>
</protein>
<gene>
    <name evidence="9" type="primary">rpfC_1</name>
    <name evidence="9" type="ORF">MBHS_00330</name>
</gene>
<evidence type="ECO:0000259" key="7">
    <source>
        <dbReference type="PROSITE" id="PS50109"/>
    </source>
</evidence>
<dbReference type="OrthoDB" id="9792854at2"/>
<feature type="modified residue" description="4-aspartylphosphate" evidence="6">
    <location>
        <position position="514"/>
    </location>
</feature>
<evidence type="ECO:0000256" key="4">
    <source>
        <dbReference type="ARBA" id="ARBA00022679"/>
    </source>
</evidence>
<dbReference type="AlphaFoldDB" id="A0A1H6F669"/>
<dbReference type="InterPro" id="IPR036097">
    <property type="entry name" value="HisK_dim/P_sf"/>
</dbReference>
<dbReference type="InterPro" id="IPR004358">
    <property type="entry name" value="Sig_transdc_His_kin-like_C"/>
</dbReference>
<keyword evidence="10" id="KW-1185">Reference proteome</keyword>
<feature type="domain" description="Response regulatory" evidence="8">
    <location>
        <begin position="464"/>
        <end position="581"/>
    </location>
</feature>
<dbReference type="Proteomes" id="UP000236724">
    <property type="component" value="Unassembled WGS sequence"/>
</dbReference>
<dbReference type="Gene3D" id="3.40.50.2300">
    <property type="match status" value="1"/>
</dbReference>
<dbReference type="EC" id="2.7.13.3" evidence="2"/>
<dbReference type="GO" id="GO:0009927">
    <property type="term" value="F:histidine phosphotransfer kinase activity"/>
    <property type="evidence" value="ECO:0007669"/>
    <property type="project" value="TreeGrafter"/>
</dbReference>
<dbReference type="InterPro" id="IPR005467">
    <property type="entry name" value="His_kinase_dom"/>
</dbReference>
<dbReference type="InterPro" id="IPR001789">
    <property type="entry name" value="Sig_transdc_resp-reg_receiver"/>
</dbReference>
<proteinExistence type="predicted"/>
<evidence type="ECO:0000313" key="9">
    <source>
        <dbReference type="EMBL" id="SEH04484.1"/>
    </source>
</evidence>
<dbReference type="PROSITE" id="PS50110">
    <property type="entry name" value="RESPONSE_REGULATORY"/>
    <property type="match status" value="1"/>
</dbReference>
<dbReference type="GO" id="GO:0000155">
    <property type="term" value="F:phosphorelay sensor kinase activity"/>
    <property type="evidence" value="ECO:0007669"/>
    <property type="project" value="InterPro"/>
</dbReference>
<keyword evidence="3 6" id="KW-0597">Phosphoprotein</keyword>
<evidence type="ECO:0000259" key="8">
    <source>
        <dbReference type="PROSITE" id="PS50110"/>
    </source>
</evidence>
<dbReference type="SMART" id="SM00387">
    <property type="entry name" value="HATPase_c"/>
    <property type="match status" value="1"/>
</dbReference>
<evidence type="ECO:0000313" key="10">
    <source>
        <dbReference type="Proteomes" id="UP000236724"/>
    </source>
</evidence>
<dbReference type="CDD" id="cd00082">
    <property type="entry name" value="HisKA"/>
    <property type="match status" value="1"/>
</dbReference>
<dbReference type="InterPro" id="IPR000014">
    <property type="entry name" value="PAS"/>
</dbReference>
<dbReference type="SUPFAM" id="SSF55785">
    <property type="entry name" value="PYP-like sensor domain (PAS domain)"/>
    <property type="match status" value="1"/>
</dbReference>
<dbReference type="Gene3D" id="3.30.565.10">
    <property type="entry name" value="Histidine kinase-like ATPase, C-terminal domain"/>
    <property type="match status" value="1"/>
</dbReference>
<keyword evidence="4 9" id="KW-0808">Transferase</keyword>
<dbReference type="PROSITE" id="PS50109">
    <property type="entry name" value="HIS_KIN"/>
    <property type="match status" value="1"/>
</dbReference>
<dbReference type="EMBL" id="FMSV02000056">
    <property type="protein sequence ID" value="SEH04484.1"/>
    <property type="molecule type" value="Genomic_DNA"/>
</dbReference>
<dbReference type="Gene3D" id="1.10.287.130">
    <property type="match status" value="1"/>
</dbReference>
<dbReference type="GO" id="GO:0005886">
    <property type="term" value="C:plasma membrane"/>
    <property type="evidence" value="ECO:0007669"/>
    <property type="project" value="TreeGrafter"/>
</dbReference>
<dbReference type="PRINTS" id="PR00344">
    <property type="entry name" value="BCTRLSENSOR"/>
</dbReference>
<name>A0A1H6F669_9GAMM</name>
<dbReference type="Pfam" id="PF00072">
    <property type="entry name" value="Response_reg"/>
    <property type="match status" value="1"/>
</dbReference>
<organism evidence="9 10">
    <name type="scientific">Candidatus Venteria ishoeyi</name>
    <dbReference type="NCBI Taxonomy" id="1899563"/>
    <lineage>
        <taxon>Bacteria</taxon>
        <taxon>Pseudomonadati</taxon>
        <taxon>Pseudomonadota</taxon>
        <taxon>Gammaproteobacteria</taxon>
        <taxon>Thiotrichales</taxon>
        <taxon>Thiotrichaceae</taxon>
        <taxon>Venteria</taxon>
    </lineage>
</organism>
<dbReference type="PANTHER" id="PTHR43047">
    <property type="entry name" value="TWO-COMPONENT HISTIDINE PROTEIN KINASE"/>
    <property type="match status" value="1"/>
</dbReference>
<comment type="catalytic activity">
    <reaction evidence="1">
        <text>ATP + protein L-histidine = ADP + protein N-phospho-L-histidine.</text>
        <dbReference type="EC" id="2.7.13.3"/>
    </reaction>
</comment>
<evidence type="ECO:0000256" key="3">
    <source>
        <dbReference type="ARBA" id="ARBA00022553"/>
    </source>
</evidence>
<reference evidence="9 10" key="1">
    <citation type="submission" date="2016-10" db="EMBL/GenBank/DDBJ databases">
        <authorList>
            <person name="de Groot N.N."/>
        </authorList>
    </citation>
    <scope>NUCLEOTIDE SEQUENCE [LARGE SCALE GENOMIC DNA]</scope>
    <source>
        <strain evidence="9">MBHS1</strain>
    </source>
</reference>
<dbReference type="PANTHER" id="PTHR43047:SF72">
    <property type="entry name" value="OSMOSENSING HISTIDINE PROTEIN KINASE SLN1"/>
    <property type="match status" value="1"/>
</dbReference>
<dbReference type="InterPro" id="IPR036890">
    <property type="entry name" value="HATPase_C_sf"/>
</dbReference>
<dbReference type="Pfam" id="PF00512">
    <property type="entry name" value="HisKA"/>
    <property type="match status" value="1"/>
</dbReference>
<dbReference type="InterPro" id="IPR003661">
    <property type="entry name" value="HisK_dim/P_dom"/>
</dbReference>
<dbReference type="SMART" id="SM00091">
    <property type="entry name" value="PAS"/>
    <property type="match status" value="1"/>
</dbReference>
<dbReference type="InterPro" id="IPR003594">
    <property type="entry name" value="HATPase_dom"/>
</dbReference>
<evidence type="ECO:0000256" key="5">
    <source>
        <dbReference type="ARBA" id="ARBA00022777"/>
    </source>
</evidence>
<sequence length="582" mass="64757">MQPKLTSRTLQCLAQSGLTSDSPPPDAATWQQFLTRLDWYPGQPNSNTSPDNQPSESHQQQYVLAERNKLRAILSNIQDGLCVFGREGQLLFLNPAARRYLDIEETLPQNLQILSRLRIHDPWHHDNYLDAEALVQLLREGGVVEDTDAQLLPLNENEETPPLPISCHMIPISQGAHITSTLLTFQDISEYQQVSAAMIAAKDNAEQASVAKSDFLSSMSHELRTPMNAILGYGELLNEDLEDAPEACDPDYLEDLQAYTGNILTAGTNLLQLINEVLDLTRIESGQIRLNITKSDLLDSLHHCVQQTQATLAEKNLSLHLEHLPAAEHPPIQVLADEKRLQQVIYQLLSNAVKHNREQGEISLHIEQSSPERVRLLIKDTGVGMNEEEQVQVFKPFTRISGRNLSRGTGIGLTIVHQLVEAMDGRIGVDSTPDVGSCFWIELPTGESPPVSQDVSTSTDRKYLLLYIEDSRTNVSLMSKFLEERPDIAFISAPTGEMGVELARAHHPDVILLDINLPGINGFEVLKQLRLLPATRHIPVLGLSADDTQESLDMAKTAGFVQYMLKPLQKKQLLHALSEQIG</sequence>
<dbReference type="Gene3D" id="3.30.450.20">
    <property type="entry name" value="PAS domain"/>
    <property type="match status" value="1"/>
</dbReference>
<dbReference type="SUPFAM" id="SSF47384">
    <property type="entry name" value="Homodimeric domain of signal transducing histidine kinase"/>
    <property type="match status" value="1"/>
</dbReference>
<evidence type="ECO:0000256" key="6">
    <source>
        <dbReference type="PROSITE-ProRule" id="PRU00169"/>
    </source>
</evidence>
<dbReference type="SUPFAM" id="SSF52172">
    <property type="entry name" value="CheY-like"/>
    <property type="match status" value="1"/>
</dbReference>
<dbReference type="InterPro" id="IPR011006">
    <property type="entry name" value="CheY-like_superfamily"/>
</dbReference>
<dbReference type="Pfam" id="PF13188">
    <property type="entry name" value="PAS_8"/>
    <property type="match status" value="1"/>
</dbReference>
<dbReference type="SMART" id="SM00388">
    <property type="entry name" value="HisKA"/>
    <property type="match status" value="1"/>
</dbReference>
<dbReference type="SUPFAM" id="SSF55874">
    <property type="entry name" value="ATPase domain of HSP90 chaperone/DNA topoisomerase II/histidine kinase"/>
    <property type="match status" value="1"/>
</dbReference>
<feature type="domain" description="Histidine kinase" evidence="7">
    <location>
        <begin position="218"/>
        <end position="447"/>
    </location>
</feature>
<evidence type="ECO:0000256" key="1">
    <source>
        <dbReference type="ARBA" id="ARBA00000085"/>
    </source>
</evidence>
<keyword evidence="5" id="KW-0418">Kinase</keyword>
<evidence type="ECO:0000256" key="2">
    <source>
        <dbReference type="ARBA" id="ARBA00012438"/>
    </source>
</evidence>